<dbReference type="RefSeq" id="WP_147714060.1">
    <property type="nucleotide sequence ID" value="NZ_VKAD01000001.1"/>
</dbReference>
<feature type="transmembrane region" description="Helical" evidence="6">
    <location>
        <begin position="75"/>
        <end position="94"/>
    </location>
</feature>
<dbReference type="EMBL" id="VKAD01000001">
    <property type="protein sequence ID" value="TXR54661.1"/>
    <property type="molecule type" value="Genomic_DNA"/>
</dbReference>
<sequence>MSKPIDLKNANWATIRQVLFEWLTGLAVLFALVWLGEWLSSLLGHALPGSILGMLLLTALLQFKWLPLHWVQRSSLFFNRWMSLLFIPVGVGLVDHLSVLHSALLAIIATCVFATLVLLALCGWASQWWFRRHPNEAAPELDTASANGNAQMKANLNNEGRAND</sequence>
<protein>
    <submittedName>
        <fullName evidence="7">CidA/LrgA family protein</fullName>
    </submittedName>
</protein>
<evidence type="ECO:0000256" key="4">
    <source>
        <dbReference type="ARBA" id="ARBA00022989"/>
    </source>
</evidence>
<feature type="transmembrane region" description="Helical" evidence="6">
    <location>
        <begin position="18"/>
        <end position="36"/>
    </location>
</feature>
<organism evidence="7 8">
    <name type="scientific">Reinekea thalattae</name>
    <dbReference type="NCBI Taxonomy" id="2593301"/>
    <lineage>
        <taxon>Bacteria</taxon>
        <taxon>Pseudomonadati</taxon>
        <taxon>Pseudomonadota</taxon>
        <taxon>Gammaproteobacteria</taxon>
        <taxon>Oceanospirillales</taxon>
        <taxon>Saccharospirillaceae</taxon>
        <taxon>Reinekea</taxon>
    </lineage>
</organism>
<keyword evidence="4 6" id="KW-1133">Transmembrane helix</keyword>
<feature type="transmembrane region" description="Helical" evidence="6">
    <location>
        <begin position="100"/>
        <end position="124"/>
    </location>
</feature>
<dbReference type="InterPro" id="IPR005538">
    <property type="entry name" value="LrgA/CidA"/>
</dbReference>
<dbReference type="GO" id="GO:0005886">
    <property type="term" value="C:plasma membrane"/>
    <property type="evidence" value="ECO:0007669"/>
    <property type="project" value="UniProtKB-SubCell"/>
</dbReference>
<dbReference type="PANTHER" id="PTHR33931:SF5">
    <property type="entry name" value="UPF0299 MEMBRANE PROTEIN YOHJ"/>
    <property type="match status" value="1"/>
</dbReference>
<comment type="subcellular location">
    <subcellularLocation>
        <location evidence="1">Cell membrane</location>
        <topology evidence="1">Multi-pass membrane protein</topology>
    </subcellularLocation>
</comment>
<proteinExistence type="predicted"/>
<keyword evidence="8" id="KW-1185">Reference proteome</keyword>
<dbReference type="Proteomes" id="UP000321764">
    <property type="component" value="Unassembled WGS sequence"/>
</dbReference>
<dbReference type="OrthoDB" id="385012at2"/>
<dbReference type="Pfam" id="PF03788">
    <property type="entry name" value="LrgA"/>
    <property type="match status" value="1"/>
</dbReference>
<dbReference type="PANTHER" id="PTHR33931">
    <property type="entry name" value="HOLIN-LIKE PROTEIN CIDA-RELATED"/>
    <property type="match status" value="1"/>
</dbReference>
<evidence type="ECO:0000313" key="8">
    <source>
        <dbReference type="Proteomes" id="UP000321764"/>
    </source>
</evidence>
<keyword evidence="3 6" id="KW-0812">Transmembrane</keyword>
<name>A0A5C8ZBW3_9GAMM</name>
<evidence type="ECO:0000313" key="7">
    <source>
        <dbReference type="EMBL" id="TXR54661.1"/>
    </source>
</evidence>
<gene>
    <name evidence="7" type="ORF">FME95_09025</name>
</gene>
<dbReference type="AlphaFoldDB" id="A0A5C8ZBW3"/>
<evidence type="ECO:0000256" key="1">
    <source>
        <dbReference type="ARBA" id="ARBA00004651"/>
    </source>
</evidence>
<reference evidence="7 8" key="1">
    <citation type="submission" date="2019-07" db="EMBL/GenBank/DDBJ databases">
        <title>Reinekea sp. strain SSH23 genome sequencing and assembly.</title>
        <authorList>
            <person name="Kim I."/>
        </authorList>
    </citation>
    <scope>NUCLEOTIDE SEQUENCE [LARGE SCALE GENOMIC DNA]</scope>
    <source>
        <strain evidence="7 8">SSH23</strain>
    </source>
</reference>
<evidence type="ECO:0000256" key="3">
    <source>
        <dbReference type="ARBA" id="ARBA00022692"/>
    </source>
</evidence>
<feature type="transmembrane region" description="Helical" evidence="6">
    <location>
        <begin position="42"/>
        <end position="63"/>
    </location>
</feature>
<evidence type="ECO:0000256" key="2">
    <source>
        <dbReference type="ARBA" id="ARBA00022475"/>
    </source>
</evidence>
<keyword evidence="5 6" id="KW-0472">Membrane</keyword>
<keyword evidence="2" id="KW-1003">Cell membrane</keyword>
<evidence type="ECO:0000256" key="6">
    <source>
        <dbReference type="SAM" id="Phobius"/>
    </source>
</evidence>
<evidence type="ECO:0000256" key="5">
    <source>
        <dbReference type="ARBA" id="ARBA00023136"/>
    </source>
</evidence>
<comment type="caution">
    <text evidence="7">The sequence shown here is derived from an EMBL/GenBank/DDBJ whole genome shotgun (WGS) entry which is preliminary data.</text>
</comment>
<accession>A0A5C8ZBW3</accession>